<name>A0ABQ2MBU2_9ACTN</name>
<dbReference type="EMBL" id="BMMP01000008">
    <property type="protein sequence ID" value="GGO49679.1"/>
    <property type="molecule type" value="Genomic_DNA"/>
</dbReference>
<evidence type="ECO:0000256" key="4">
    <source>
        <dbReference type="ARBA" id="ARBA00022807"/>
    </source>
</evidence>
<dbReference type="Proteomes" id="UP000631535">
    <property type="component" value="Unassembled WGS sequence"/>
</dbReference>
<feature type="domain" description="NlpC/P60" evidence="7">
    <location>
        <begin position="235"/>
        <end position="357"/>
    </location>
</feature>
<feature type="region of interest" description="Disordered" evidence="5">
    <location>
        <begin position="161"/>
        <end position="183"/>
    </location>
</feature>
<evidence type="ECO:0000256" key="5">
    <source>
        <dbReference type="SAM" id="MobiDB-lite"/>
    </source>
</evidence>
<organism evidence="8 9">
    <name type="scientific">Streptomyces daqingensis</name>
    <dbReference type="NCBI Taxonomy" id="1472640"/>
    <lineage>
        <taxon>Bacteria</taxon>
        <taxon>Bacillati</taxon>
        <taxon>Actinomycetota</taxon>
        <taxon>Actinomycetes</taxon>
        <taxon>Kitasatosporales</taxon>
        <taxon>Streptomycetaceae</taxon>
        <taxon>Streptomyces</taxon>
    </lineage>
</organism>
<dbReference type="InterPro" id="IPR000064">
    <property type="entry name" value="NLP_P60_dom"/>
</dbReference>
<reference evidence="9" key="1">
    <citation type="journal article" date="2019" name="Int. J. Syst. Evol. Microbiol.">
        <title>The Global Catalogue of Microorganisms (GCM) 10K type strain sequencing project: providing services to taxonomists for standard genome sequencing and annotation.</title>
        <authorList>
            <consortium name="The Broad Institute Genomics Platform"/>
            <consortium name="The Broad Institute Genome Sequencing Center for Infectious Disease"/>
            <person name="Wu L."/>
            <person name="Ma J."/>
        </authorList>
    </citation>
    <scope>NUCLEOTIDE SEQUENCE [LARGE SCALE GENOMIC DNA]</scope>
    <source>
        <strain evidence="9">CGMCC 4.7178</strain>
    </source>
</reference>
<dbReference type="Pfam" id="PF00877">
    <property type="entry name" value="NLPC_P60"/>
    <property type="match status" value="1"/>
</dbReference>
<dbReference type="RefSeq" id="WP_189037419.1">
    <property type="nucleotide sequence ID" value="NZ_BMMP01000008.1"/>
</dbReference>
<keyword evidence="9" id="KW-1185">Reference proteome</keyword>
<evidence type="ECO:0000313" key="8">
    <source>
        <dbReference type="EMBL" id="GGO49679.1"/>
    </source>
</evidence>
<dbReference type="InterPro" id="IPR051794">
    <property type="entry name" value="PG_Endopeptidase_C40"/>
</dbReference>
<proteinExistence type="inferred from homology"/>
<protein>
    <recommendedName>
        <fullName evidence="7">NlpC/P60 domain-containing protein</fullName>
    </recommendedName>
</protein>
<sequence>MSHPPRLRAVGAGTLAAATVAALAFQPTPSVADPSGKPVSELLRELQVLYAKTETATGAYRRTAAKLDRQRERTEDAETALASVRTALAQSRREAGELARRQYRRADVGLPPLMQLLLTRDPRDVLDGMHVVTRVANHQARVVRRLVDGEHHHRELAARARSALAKQKKLTDRQKKQRDEVRRSLDDVQGMLASLSPGELSRLRNLETPQNTVAQYSVMSAAAAPAAATKRRMPSSAGRQAVKFALRQLGKPYRYGAAGPKAFDCSGLTSKAWRKAGRSIPRTSQGQWKQLRRVPTNKMRPGDLVVYYKNAGHVALYVGRGRVVHAPRPGSEVKLAPVRSMRPVLGAVRPDSGARPVSGYSLSKLLRSL</sequence>
<keyword evidence="6" id="KW-0732">Signal</keyword>
<feature type="signal peptide" evidence="6">
    <location>
        <begin position="1"/>
        <end position="32"/>
    </location>
</feature>
<evidence type="ECO:0000256" key="2">
    <source>
        <dbReference type="ARBA" id="ARBA00022670"/>
    </source>
</evidence>
<comment type="similarity">
    <text evidence="1">Belongs to the peptidase C40 family.</text>
</comment>
<dbReference type="SUPFAM" id="SSF54001">
    <property type="entry name" value="Cysteine proteinases"/>
    <property type="match status" value="1"/>
</dbReference>
<dbReference type="PANTHER" id="PTHR47359:SF3">
    <property type="entry name" value="NLP_P60 DOMAIN-CONTAINING PROTEIN-RELATED"/>
    <property type="match status" value="1"/>
</dbReference>
<comment type="caution">
    <text evidence="8">The sequence shown here is derived from an EMBL/GenBank/DDBJ whole genome shotgun (WGS) entry which is preliminary data.</text>
</comment>
<accession>A0ABQ2MBU2</accession>
<evidence type="ECO:0000256" key="6">
    <source>
        <dbReference type="SAM" id="SignalP"/>
    </source>
</evidence>
<evidence type="ECO:0000256" key="1">
    <source>
        <dbReference type="ARBA" id="ARBA00007074"/>
    </source>
</evidence>
<keyword evidence="3" id="KW-0378">Hydrolase</keyword>
<dbReference type="PROSITE" id="PS51935">
    <property type="entry name" value="NLPC_P60"/>
    <property type="match status" value="1"/>
</dbReference>
<feature type="chain" id="PRO_5047361126" description="NlpC/P60 domain-containing protein" evidence="6">
    <location>
        <begin position="33"/>
        <end position="369"/>
    </location>
</feature>
<evidence type="ECO:0000256" key="3">
    <source>
        <dbReference type="ARBA" id="ARBA00022801"/>
    </source>
</evidence>
<dbReference type="InterPro" id="IPR038765">
    <property type="entry name" value="Papain-like_cys_pep_sf"/>
</dbReference>
<evidence type="ECO:0000259" key="7">
    <source>
        <dbReference type="PROSITE" id="PS51935"/>
    </source>
</evidence>
<gene>
    <name evidence="8" type="ORF">GCM10012287_27590</name>
</gene>
<feature type="compositionally biased region" description="Basic and acidic residues" evidence="5">
    <location>
        <begin position="169"/>
        <end position="183"/>
    </location>
</feature>
<evidence type="ECO:0000313" key="9">
    <source>
        <dbReference type="Proteomes" id="UP000631535"/>
    </source>
</evidence>
<dbReference type="PANTHER" id="PTHR47359">
    <property type="entry name" value="PEPTIDOGLYCAN DL-ENDOPEPTIDASE CWLO"/>
    <property type="match status" value="1"/>
</dbReference>
<dbReference type="Gene3D" id="3.90.1720.10">
    <property type="entry name" value="endopeptidase domain like (from Nostoc punctiforme)"/>
    <property type="match status" value="1"/>
</dbReference>
<keyword evidence="2" id="KW-0645">Protease</keyword>
<keyword evidence="4" id="KW-0788">Thiol protease</keyword>